<sequence>MTLIYHKPPVETTGEQGAYFSRDLFRLSGDRKIPILQG</sequence>
<protein>
    <submittedName>
        <fullName evidence="1">Uncharacterized protein</fullName>
    </submittedName>
</protein>
<name>T2IGQ5_CROWT</name>
<comment type="caution">
    <text evidence="1">The sequence shown here is derived from an EMBL/GenBank/DDBJ whole genome shotgun (WGS) entry which is preliminary data.</text>
</comment>
<gene>
    <name evidence="1" type="ORF">CWATWH8502_2786</name>
</gene>
<evidence type="ECO:0000313" key="2">
    <source>
        <dbReference type="Proteomes" id="UP000018348"/>
    </source>
</evidence>
<organism evidence="1 2">
    <name type="scientific">Crocosphaera watsonii WH 8502</name>
    <dbReference type="NCBI Taxonomy" id="423474"/>
    <lineage>
        <taxon>Bacteria</taxon>
        <taxon>Bacillati</taxon>
        <taxon>Cyanobacteriota</taxon>
        <taxon>Cyanophyceae</taxon>
        <taxon>Oscillatoriophycideae</taxon>
        <taxon>Chroococcales</taxon>
        <taxon>Aphanothecaceae</taxon>
        <taxon>Crocosphaera</taxon>
    </lineage>
</organism>
<proteinExistence type="predicted"/>
<evidence type="ECO:0000313" key="1">
    <source>
        <dbReference type="EMBL" id="CCQ52079.1"/>
    </source>
</evidence>
<dbReference type="EMBL" id="CAQK01000579">
    <property type="protein sequence ID" value="CCQ52079.1"/>
    <property type="molecule type" value="Genomic_DNA"/>
</dbReference>
<dbReference type="AlphaFoldDB" id="T2IGQ5"/>
<reference evidence="1 2" key="2">
    <citation type="submission" date="2013-09" db="EMBL/GenBank/DDBJ databases">
        <title>Whole genome comparison of six Crocosphaera watsonii strains with differing phenotypes.</title>
        <authorList>
            <person name="Bench S.R."/>
            <person name="Heller P."/>
            <person name="Frank I."/>
            <person name="Arciniega M."/>
            <person name="Shilova I.N."/>
            <person name="Zehr J.P."/>
        </authorList>
    </citation>
    <scope>NUCLEOTIDE SEQUENCE [LARGE SCALE GENOMIC DNA]</scope>
    <source>
        <strain evidence="1 2">WH 8502</strain>
    </source>
</reference>
<reference evidence="1 2" key="1">
    <citation type="submission" date="2013-01" db="EMBL/GenBank/DDBJ databases">
        <authorList>
            <person name="Bench S."/>
        </authorList>
    </citation>
    <scope>NUCLEOTIDE SEQUENCE [LARGE SCALE GENOMIC DNA]</scope>
    <source>
        <strain evidence="1 2">WH 8502</strain>
    </source>
</reference>
<dbReference type="Proteomes" id="UP000018348">
    <property type="component" value="Unassembled WGS sequence"/>
</dbReference>
<accession>T2IGQ5</accession>